<evidence type="ECO:0000256" key="1">
    <source>
        <dbReference type="ARBA" id="ARBA00022729"/>
    </source>
</evidence>
<evidence type="ECO:0000256" key="4">
    <source>
        <dbReference type="SAM" id="Phobius"/>
    </source>
</evidence>
<feature type="signal peptide" evidence="5">
    <location>
        <begin position="1"/>
        <end position="18"/>
    </location>
</feature>
<evidence type="ECO:0000259" key="6">
    <source>
        <dbReference type="PROSITE" id="PS50927"/>
    </source>
</evidence>
<evidence type="ECO:0008006" key="10">
    <source>
        <dbReference type="Google" id="ProtNLM"/>
    </source>
</evidence>
<feature type="transmembrane region" description="Helical" evidence="4">
    <location>
        <begin position="419"/>
        <end position="444"/>
    </location>
</feature>
<evidence type="ECO:0000259" key="7">
    <source>
        <dbReference type="PROSITE" id="PS50948"/>
    </source>
</evidence>
<keyword evidence="3" id="KW-0325">Glycoprotein</keyword>
<dbReference type="EMBL" id="CM004395">
    <property type="protein sequence ID" value="OAY41605.1"/>
    <property type="molecule type" value="Genomic_DNA"/>
</dbReference>
<evidence type="ECO:0000313" key="9">
    <source>
        <dbReference type="Proteomes" id="UP000091857"/>
    </source>
</evidence>
<dbReference type="PROSITE" id="PS50927">
    <property type="entry name" value="BULB_LECTIN"/>
    <property type="match status" value="1"/>
</dbReference>
<sequence>MEVCILCFLLLLFAYAHCKSDIHLGYRVTLAIPVEYSMGFIGRAFLMETNQMEPNFKAALSVEPIDGKYSCSLEVFLGDVKVWNSGHYSPFFTSERCVLELTKQGDLQLKGAKEMVGWRTGTSGQGVEILQILGTGNLVLVDALNFIKWQSFNFPTNVMLWGQRLNVATRLTSFPSNSSSFYSFEIQHEKIALYLNSGDWNYSYWEFKPSMNRNINYVELGSRGLELFNDKHHKMAQISLSKKIQHPLRFLALGNKTGNLGLYFFSPDKQRFEAAFQALNTTCDLPLSCKPYSICTFDSTCSCIQLLTKENGMGSDCKNDFSGGFCGRDKVEMLELYGISSVLRAASIELNTSKEDCAKFCLGNCKCVAALYSDELRECYIYGVVMGVKQVERGRGWTFMVKIQKGSHFDGGNSGLKKWVVALVGVIDGLVILLVLGGLSYYLIRKRRKNISSITDNTS</sequence>
<protein>
    <recommendedName>
        <fullName evidence="10">Bulb-type lectin domain-containing protein</fullName>
    </recommendedName>
</protein>
<dbReference type="STRING" id="3983.A0A2C9VBF0"/>
<feature type="chain" id="PRO_5012316253" description="Bulb-type lectin domain-containing protein" evidence="5">
    <location>
        <begin position="19"/>
        <end position="459"/>
    </location>
</feature>
<dbReference type="Pfam" id="PF01453">
    <property type="entry name" value="B_lectin"/>
    <property type="match status" value="1"/>
</dbReference>
<dbReference type="AlphaFoldDB" id="A0A2C9VBF0"/>
<comment type="caution">
    <text evidence="8">The sequence shown here is derived from an EMBL/GenBank/DDBJ whole genome shotgun (WGS) entry which is preliminary data.</text>
</comment>
<dbReference type="Pfam" id="PF08277">
    <property type="entry name" value="PAN_3"/>
    <property type="match status" value="1"/>
</dbReference>
<evidence type="ECO:0000256" key="5">
    <source>
        <dbReference type="SAM" id="SignalP"/>
    </source>
</evidence>
<dbReference type="OMA" id="CAYYCIY"/>
<feature type="domain" description="Apple" evidence="7">
    <location>
        <begin position="326"/>
        <end position="404"/>
    </location>
</feature>
<dbReference type="InterPro" id="IPR003609">
    <property type="entry name" value="Pan_app"/>
</dbReference>
<dbReference type="Gene3D" id="2.90.10.10">
    <property type="entry name" value="Bulb-type lectin domain"/>
    <property type="match status" value="1"/>
</dbReference>
<reference evidence="9" key="1">
    <citation type="journal article" date="2016" name="Nat. Biotechnol.">
        <title>Sequencing wild and cultivated cassava and related species reveals extensive interspecific hybridization and genetic diversity.</title>
        <authorList>
            <person name="Bredeson J.V."/>
            <person name="Lyons J.B."/>
            <person name="Prochnik S.E."/>
            <person name="Wu G.A."/>
            <person name="Ha C.M."/>
            <person name="Edsinger-Gonzales E."/>
            <person name="Grimwood J."/>
            <person name="Schmutz J."/>
            <person name="Rabbi I.Y."/>
            <person name="Egesi C."/>
            <person name="Nauluvula P."/>
            <person name="Lebot V."/>
            <person name="Ndunguru J."/>
            <person name="Mkamilo G."/>
            <person name="Bart R.S."/>
            <person name="Setter T.L."/>
            <person name="Gleadow R.M."/>
            <person name="Kulakow P."/>
            <person name="Ferguson M.E."/>
            <person name="Rounsley S."/>
            <person name="Rokhsar D.S."/>
        </authorList>
    </citation>
    <scope>NUCLEOTIDE SEQUENCE [LARGE SCALE GENOMIC DNA]</scope>
    <source>
        <strain evidence="9">cv. AM560-2</strain>
    </source>
</reference>
<dbReference type="PANTHER" id="PTHR47976">
    <property type="entry name" value="G-TYPE LECTIN S-RECEPTOR-LIKE SERINE/THREONINE-PROTEIN KINASE SD2-5"/>
    <property type="match status" value="1"/>
</dbReference>
<proteinExistence type="predicted"/>
<accession>A0A2C9VBF0</accession>
<keyword evidence="9" id="KW-1185">Reference proteome</keyword>
<evidence type="ECO:0000313" key="8">
    <source>
        <dbReference type="EMBL" id="OAY41605.1"/>
    </source>
</evidence>
<dbReference type="InterPro" id="IPR006583">
    <property type="entry name" value="PAN-3_domain"/>
</dbReference>
<keyword evidence="1 5" id="KW-0732">Signal</keyword>
<feature type="domain" description="Bulb-type lectin" evidence="6">
    <location>
        <begin position="37"/>
        <end position="153"/>
    </location>
</feature>
<dbReference type="PROSITE" id="PS50948">
    <property type="entry name" value="PAN"/>
    <property type="match status" value="1"/>
</dbReference>
<dbReference type="InterPro" id="IPR001480">
    <property type="entry name" value="Bulb-type_lectin_dom"/>
</dbReference>
<keyword evidence="2" id="KW-1015">Disulfide bond</keyword>
<keyword evidence="4" id="KW-0812">Transmembrane</keyword>
<dbReference type="InterPro" id="IPR035446">
    <property type="entry name" value="SLSG/EP1"/>
</dbReference>
<keyword evidence="4" id="KW-1133">Transmembrane helix</keyword>
<organism evidence="8 9">
    <name type="scientific">Manihot esculenta</name>
    <name type="common">Cassava</name>
    <name type="synonym">Jatropha manihot</name>
    <dbReference type="NCBI Taxonomy" id="3983"/>
    <lineage>
        <taxon>Eukaryota</taxon>
        <taxon>Viridiplantae</taxon>
        <taxon>Streptophyta</taxon>
        <taxon>Embryophyta</taxon>
        <taxon>Tracheophyta</taxon>
        <taxon>Spermatophyta</taxon>
        <taxon>Magnoliopsida</taxon>
        <taxon>eudicotyledons</taxon>
        <taxon>Gunneridae</taxon>
        <taxon>Pentapetalae</taxon>
        <taxon>rosids</taxon>
        <taxon>fabids</taxon>
        <taxon>Malpighiales</taxon>
        <taxon>Euphorbiaceae</taxon>
        <taxon>Crotonoideae</taxon>
        <taxon>Manihoteae</taxon>
        <taxon>Manihot</taxon>
    </lineage>
</organism>
<dbReference type="InterPro" id="IPR036426">
    <property type="entry name" value="Bulb-type_lectin_dom_sf"/>
</dbReference>
<dbReference type="InterPro" id="IPR051343">
    <property type="entry name" value="G-type_lectin_kinases/EP1-like"/>
</dbReference>
<dbReference type="PIRSF" id="PIRSF002686">
    <property type="entry name" value="SLG"/>
    <property type="match status" value="1"/>
</dbReference>
<gene>
    <name evidence="8" type="ORF">MANES_09G115100v8</name>
</gene>
<dbReference type="Gramene" id="Manes.09G115100.1.v8.1">
    <property type="protein sequence ID" value="Manes.09G115100.1.v8.1.CDS"/>
    <property type="gene ID" value="Manes.09G115100.v8.1"/>
</dbReference>
<keyword evidence="4" id="KW-0472">Membrane</keyword>
<evidence type="ECO:0000256" key="3">
    <source>
        <dbReference type="ARBA" id="ARBA00023180"/>
    </source>
</evidence>
<dbReference type="Proteomes" id="UP000091857">
    <property type="component" value="Chromosome 9"/>
</dbReference>
<dbReference type="OrthoDB" id="740822at2759"/>
<dbReference type="SUPFAM" id="SSF51110">
    <property type="entry name" value="alpha-D-mannose-specific plant lectins"/>
    <property type="match status" value="1"/>
</dbReference>
<evidence type="ECO:0000256" key="2">
    <source>
        <dbReference type="ARBA" id="ARBA00023157"/>
    </source>
</evidence>
<dbReference type="PANTHER" id="PTHR47976:SF120">
    <property type="entry name" value="G-TYPE LECTIN S-RECEPTOR-LIKE SERINE_THREONINE-PROTEIN KINASE SD2-5"/>
    <property type="match status" value="1"/>
</dbReference>
<dbReference type="SMART" id="SM00473">
    <property type="entry name" value="PAN_AP"/>
    <property type="match status" value="1"/>
</dbReference>
<name>A0A2C9VBF0_MANES</name>